<proteinExistence type="predicted"/>
<dbReference type="Proteomes" id="UP000809349">
    <property type="component" value="Unassembled WGS sequence"/>
</dbReference>
<protein>
    <submittedName>
        <fullName evidence="1">Uncharacterized protein</fullName>
    </submittedName>
</protein>
<dbReference type="RefSeq" id="WP_223469067.1">
    <property type="nucleotide sequence ID" value="NZ_JAFBIL020000006.1"/>
</dbReference>
<sequence>MNNTTTENLNATSGSIVVYQRILPGKRPAKVEVIRAVYKTCKGPDGKAFGRTNNTVLLRVESGKAVLSVEELTVLVTRGLDDKQLAHVKQRLSELAGPARTRTQEMDIMDAKKELKSMVSLSDSGPYLAREMRAMLVGALHEIEERTDAGDSPAELDGRAPTDKLKDTFARINQACSEAQRLYKILPKGELPDDLTLEYQLTWYSYPDMLSTLRNRKCLSRPAGWTGLRAQVFDRRVFRSGDPVSEERPASYNP</sequence>
<keyword evidence="2" id="KW-1185">Reference proteome</keyword>
<accession>A0ABS7SRK6</accession>
<reference evidence="1 2" key="1">
    <citation type="submission" date="2021-01" db="EMBL/GenBank/DDBJ databases">
        <authorList>
            <person name="Ruan W."/>
            <person name="Khan S.A."/>
            <person name="Jeon C.O."/>
        </authorList>
    </citation>
    <scope>NUCLEOTIDE SEQUENCE [LARGE SCALE GENOMIC DNA]</scope>
    <source>
        <strain evidence="1 2">R798</strain>
    </source>
</reference>
<comment type="caution">
    <text evidence="1">The sequence shown here is derived from an EMBL/GenBank/DDBJ whole genome shotgun (WGS) entry which is preliminary data.</text>
</comment>
<gene>
    <name evidence="1" type="ORF">I4X03_015050</name>
</gene>
<evidence type="ECO:0000313" key="2">
    <source>
        <dbReference type="Proteomes" id="UP000809349"/>
    </source>
</evidence>
<name>A0ABS7SRK6_9BURK</name>
<evidence type="ECO:0000313" key="1">
    <source>
        <dbReference type="EMBL" id="MBZ2208581.1"/>
    </source>
</evidence>
<reference evidence="1 2" key="2">
    <citation type="submission" date="2021-08" db="EMBL/GenBank/DDBJ databases">
        <title>Massilia sp. R798.</title>
        <authorList>
            <person name="Baek J.H."/>
            <person name="Jung H.S."/>
            <person name="Kim K.R."/>
            <person name="Jeon C.O."/>
        </authorList>
    </citation>
    <scope>NUCLEOTIDE SEQUENCE [LARGE SCALE GENOMIC DNA]</scope>
    <source>
        <strain evidence="1 2">R798</strain>
    </source>
</reference>
<organism evidence="1 2">
    <name type="scientific">Massilia soli</name>
    <dbReference type="NCBI Taxonomy" id="2792854"/>
    <lineage>
        <taxon>Bacteria</taxon>
        <taxon>Pseudomonadati</taxon>
        <taxon>Pseudomonadota</taxon>
        <taxon>Betaproteobacteria</taxon>
        <taxon>Burkholderiales</taxon>
        <taxon>Oxalobacteraceae</taxon>
        <taxon>Telluria group</taxon>
        <taxon>Massilia</taxon>
    </lineage>
</organism>
<dbReference type="EMBL" id="JAFBIL020000006">
    <property type="protein sequence ID" value="MBZ2208581.1"/>
    <property type="molecule type" value="Genomic_DNA"/>
</dbReference>